<name>A0A7G5H5A3_9BACT</name>
<keyword evidence="1" id="KW-0051">Antiviral defense</keyword>
<dbReference type="EMBL" id="CP059732">
    <property type="protein sequence ID" value="QMW06295.1"/>
    <property type="molecule type" value="Genomic_DNA"/>
</dbReference>
<proteinExistence type="predicted"/>
<reference evidence="2 3" key="1">
    <citation type="submission" date="2020-07" db="EMBL/GenBank/DDBJ databases">
        <title>Spirosoma foliorum sp. nov., isolated from the leaves on the Nejang mountain Korea, Republic of.</title>
        <authorList>
            <person name="Ho H."/>
            <person name="Lee Y.-J."/>
            <person name="Nurcahyanto D.-A."/>
            <person name="Kim S.-G."/>
        </authorList>
    </citation>
    <scope>NUCLEOTIDE SEQUENCE [LARGE SCALE GENOMIC DNA]</scope>
    <source>
        <strain evidence="2 3">PL0136</strain>
    </source>
</reference>
<protein>
    <submittedName>
        <fullName evidence="2">Type I-B CRISPR-associated protein Cas5</fullName>
    </submittedName>
</protein>
<gene>
    <name evidence="2" type="primary">cas5b</name>
    <name evidence="2" type="ORF">H3H32_16115</name>
</gene>
<dbReference type="InterPro" id="IPR013421">
    <property type="entry name" value="CRISPR-assoc_prot_Cas5_HALMA"/>
</dbReference>
<keyword evidence="3" id="KW-1185">Reference proteome</keyword>
<dbReference type="InterPro" id="IPR013422">
    <property type="entry name" value="CRISPR-assoc_prot_Cas5_N"/>
</dbReference>
<dbReference type="RefSeq" id="WP_182463664.1">
    <property type="nucleotide sequence ID" value="NZ_CP059732.1"/>
</dbReference>
<sequence>MANQKLISFDLRADFGFFKKPDYNDGILLSYNMLHKPALLGILGAIIGLKGYSKKGEFPEYYQRLKELPIGIQPLDHEKGNFQKTSVKYTNTVGYANDDGNLLVEEMMLIQPAYRCYLLLDIENPDHSKLYEYLKNGQAEYIPYLGKNEFQAWWLMDNDGSVSLKEYNHEAFLPGQDFLLNTLFIKSNPLKDEQVTVKISFRNRTISNQATFSYFERLPVNFHETLVQYQLYDFAYTDFTLSQESTINNLFQIEDEQGTKAVVQLF</sequence>
<dbReference type="GO" id="GO:0051607">
    <property type="term" value="P:defense response to virus"/>
    <property type="evidence" value="ECO:0007669"/>
    <property type="project" value="UniProtKB-KW"/>
</dbReference>
<dbReference type="Gene3D" id="3.30.70.2660">
    <property type="match status" value="1"/>
</dbReference>
<evidence type="ECO:0000313" key="2">
    <source>
        <dbReference type="EMBL" id="QMW06295.1"/>
    </source>
</evidence>
<dbReference type="KEGG" id="sfol:H3H32_16115"/>
<evidence type="ECO:0000313" key="3">
    <source>
        <dbReference type="Proteomes" id="UP000515369"/>
    </source>
</evidence>
<evidence type="ECO:0000256" key="1">
    <source>
        <dbReference type="ARBA" id="ARBA00023118"/>
    </source>
</evidence>
<dbReference type="Proteomes" id="UP000515369">
    <property type="component" value="Chromosome"/>
</dbReference>
<dbReference type="AlphaFoldDB" id="A0A7G5H5A3"/>
<dbReference type="NCBIfam" id="TIGR02592">
    <property type="entry name" value="cas_Cas5h"/>
    <property type="match status" value="1"/>
</dbReference>
<accession>A0A7G5H5A3</accession>
<dbReference type="NCBIfam" id="TIGR02593">
    <property type="entry name" value="CRISPR_cas5"/>
    <property type="match status" value="1"/>
</dbReference>
<organism evidence="2 3">
    <name type="scientific">Spirosoma foliorum</name>
    <dbReference type="NCBI Taxonomy" id="2710596"/>
    <lineage>
        <taxon>Bacteria</taxon>
        <taxon>Pseudomonadati</taxon>
        <taxon>Bacteroidota</taxon>
        <taxon>Cytophagia</taxon>
        <taxon>Cytophagales</taxon>
        <taxon>Cytophagaceae</taxon>
        <taxon>Spirosoma</taxon>
    </lineage>
</organism>